<evidence type="ECO:0000256" key="3">
    <source>
        <dbReference type="ARBA" id="ARBA00022833"/>
    </source>
</evidence>
<dbReference type="GeneID" id="109130816"/>
<evidence type="ECO:0000256" key="2">
    <source>
        <dbReference type="ARBA" id="ARBA00022771"/>
    </source>
</evidence>
<organism evidence="6 7">
    <name type="scientific">Camelina sativa</name>
    <name type="common">False flax</name>
    <name type="synonym">Myagrum sativum</name>
    <dbReference type="NCBI Taxonomy" id="90675"/>
    <lineage>
        <taxon>Eukaryota</taxon>
        <taxon>Viridiplantae</taxon>
        <taxon>Streptophyta</taxon>
        <taxon>Embryophyta</taxon>
        <taxon>Tracheophyta</taxon>
        <taxon>Spermatophyta</taxon>
        <taxon>Magnoliopsida</taxon>
        <taxon>eudicotyledons</taxon>
        <taxon>Gunneridae</taxon>
        <taxon>Pentapetalae</taxon>
        <taxon>rosids</taxon>
        <taxon>malvids</taxon>
        <taxon>Brassicales</taxon>
        <taxon>Brassicaceae</taxon>
        <taxon>Camelineae</taxon>
        <taxon>Camelina</taxon>
    </lineage>
</organism>
<evidence type="ECO:0000259" key="5">
    <source>
        <dbReference type="PROSITE" id="PS50966"/>
    </source>
</evidence>
<dbReference type="InterPro" id="IPR006564">
    <property type="entry name" value="Znf_PMZ"/>
</dbReference>
<dbReference type="RefSeq" id="XP_019096412.1">
    <property type="nucleotide sequence ID" value="XM_019240867.1"/>
</dbReference>
<keyword evidence="3" id="KW-0862">Zinc</keyword>
<keyword evidence="6" id="KW-1185">Reference proteome</keyword>
<evidence type="ECO:0000313" key="7">
    <source>
        <dbReference type="RefSeq" id="XP_019096412.1"/>
    </source>
</evidence>
<gene>
    <name evidence="7" type="primary">LOC109130816</name>
</gene>
<dbReference type="InterPro" id="IPR007527">
    <property type="entry name" value="Znf_SWIM"/>
</dbReference>
<dbReference type="Pfam" id="PF04434">
    <property type="entry name" value="SWIM"/>
    <property type="match status" value="1"/>
</dbReference>
<dbReference type="Proteomes" id="UP000694864">
    <property type="component" value="Chromosome 19"/>
</dbReference>
<protein>
    <submittedName>
        <fullName evidence="7">Uncharacterized protein LOC109130816</fullName>
    </submittedName>
</protein>
<evidence type="ECO:0000313" key="6">
    <source>
        <dbReference type="Proteomes" id="UP000694864"/>
    </source>
</evidence>
<keyword evidence="1" id="KW-0479">Metal-binding</keyword>
<dbReference type="PANTHER" id="PTHR31973:SF187">
    <property type="entry name" value="MUTATOR TRANSPOSASE MUDRA PROTEIN"/>
    <property type="match status" value="1"/>
</dbReference>
<reference evidence="7" key="2">
    <citation type="submission" date="2025-08" db="UniProtKB">
        <authorList>
            <consortium name="RefSeq"/>
        </authorList>
    </citation>
    <scope>IDENTIFICATION</scope>
    <source>
        <tissue evidence="7">Leaf</tissue>
    </source>
</reference>
<dbReference type="PROSITE" id="PS50966">
    <property type="entry name" value="ZF_SWIM"/>
    <property type="match status" value="1"/>
</dbReference>
<reference evidence="6" key="1">
    <citation type="journal article" date="2014" name="Nat. Commun.">
        <title>The emerging biofuel crop Camelina sativa retains a highly undifferentiated hexaploid genome structure.</title>
        <authorList>
            <person name="Kagale S."/>
            <person name="Koh C."/>
            <person name="Nixon J."/>
            <person name="Bollina V."/>
            <person name="Clarke W.E."/>
            <person name="Tuteja R."/>
            <person name="Spillane C."/>
            <person name="Robinson S.J."/>
            <person name="Links M.G."/>
            <person name="Clarke C."/>
            <person name="Higgins E.E."/>
            <person name="Huebert T."/>
            <person name="Sharpe A.G."/>
            <person name="Parkin I.A."/>
        </authorList>
    </citation>
    <scope>NUCLEOTIDE SEQUENCE [LARGE SCALE GENOMIC DNA]</scope>
    <source>
        <strain evidence="6">cv. DH55</strain>
    </source>
</reference>
<feature type="domain" description="SWIM-type" evidence="5">
    <location>
        <begin position="274"/>
        <end position="315"/>
    </location>
</feature>
<evidence type="ECO:0000256" key="1">
    <source>
        <dbReference type="ARBA" id="ARBA00022723"/>
    </source>
</evidence>
<keyword evidence="2 4" id="KW-0863">Zinc-finger</keyword>
<evidence type="ECO:0000256" key="4">
    <source>
        <dbReference type="PROSITE-ProRule" id="PRU00325"/>
    </source>
</evidence>
<accession>A0ABM1RBM4</accession>
<dbReference type="PANTHER" id="PTHR31973">
    <property type="entry name" value="POLYPROTEIN, PUTATIVE-RELATED"/>
    <property type="match status" value="1"/>
</dbReference>
<sequence>MTLDYTTSYRALQYVLEYVRGNAESGYAKLPYCLRKIEQSNPGSVVDLVVDDEHRFKYLFLSFDASIRGFNYVRYFRWLLELSTRSVMLHGIGFSPNPLVVVSDRCSSIAKACRNVMPWATRGICYYHLQQNIISNFRGKQLMYLVKGAAYAHTYDDYNRYKASLTNVNPALAAYLNEADPALWYRVYCLGDRYNIKTSNIAESINSMLKKAKGYPITYLIEFITKKLGRWYWKRREDALSLTTTFSRGVEFLLAVREHYADMMTVERIDGWRFYVRGGQRDCLVDLEAKSCSCGVFDVEKMPCSHAIKAVKSSGWHMSIVVEAYYRKDYVYASYAATIMPNVEHDPIGPDIRCIPPIPKRKPGRQKKSRWLTWLELSRKNGSKPRKSHKQYACSKCRQPGHTRPHCMQIREEISSDALFMGIPIGQTQNHHVVGKCGAYWMRGMRSVGIEKKSRYLKNL</sequence>
<dbReference type="SMART" id="SM00575">
    <property type="entry name" value="ZnF_PMZ"/>
    <property type="match status" value="1"/>
</dbReference>
<proteinExistence type="predicted"/>
<name>A0ABM1RBM4_CAMSA</name>